<evidence type="ECO:0000256" key="3">
    <source>
        <dbReference type="ARBA" id="ARBA00038502"/>
    </source>
</evidence>
<evidence type="ECO:0000259" key="4">
    <source>
        <dbReference type="PROSITE" id="PS51186"/>
    </source>
</evidence>
<dbReference type="PANTHER" id="PTHR43792">
    <property type="entry name" value="GNAT FAMILY, PUTATIVE (AFU_ORTHOLOGUE AFUA_3G00765)-RELATED-RELATED"/>
    <property type="match status" value="1"/>
</dbReference>
<dbReference type="InterPro" id="IPR000182">
    <property type="entry name" value="GNAT_dom"/>
</dbReference>
<gene>
    <name evidence="5" type="ORF">GIY23_11290</name>
</gene>
<dbReference type="PANTHER" id="PTHR43792:SF8">
    <property type="entry name" value="[RIBOSOMAL PROTEIN US5]-ALANINE N-ACETYLTRANSFERASE"/>
    <property type="match status" value="1"/>
</dbReference>
<name>A0A5Q3QGU2_9PSEU</name>
<comment type="similarity">
    <text evidence="3">Belongs to the acetyltransferase family. RimJ subfamily.</text>
</comment>
<accession>A0A5Q3QGU2</accession>
<dbReference type="InterPro" id="IPR051531">
    <property type="entry name" value="N-acetyltransferase"/>
</dbReference>
<keyword evidence="2" id="KW-0012">Acyltransferase</keyword>
<evidence type="ECO:0000313" key="5">
    <source>
        <dbReference type="EMBL" id="QGK70027.1"/>
    </source>
</evidence>
<dbReference type="Proteomes" id="UP000371041">
    <property type="component" value="Chromosome"/>
</dbReference>
<keyword evidence="1 5" id="KW-0808">Transferase</keyword>
<evidence type="ECO:0000256" key="1">
    <source>
        <dbReference type="ARBA" id="ARBA00022679"/>
    </source>
</evidence>
<dbReference type="Gene3D" id="3.40.630.30">
    <property type="match status" value="1"/>
</dbReference>
<dbReference type="Pfam" id="PF13302">
    <property type="entry name" value="Acetyltransf_3"/>
    <property type="match status" value="1"/>
</dbReference>
<dbReference type="InterPro" id="IPR016181">
    <property type="entry name" value="Acyl_CoA_acyltransferase"/>
</dbReference>
<feature type="domain" description="N-acetyltransferase" evidence="4">
    <location>
        <begin position="20"/>
        <end position="183"/>
    </location>
</feature>
<evidence type="ECO:0000313" key="6">
    <source>
        <dbReference type="Proteomes" id="UP000371041"/>
    </source>
</evidence>
<dbReference type="KEGG" id="sace:GIY23_11290"/>
<dbReference type="AlphaFoldDB" id="A0A5Q3QGU2"/>
<evidence type="ECO:0000256" key="2">
    <source>
        <dbReference type="ARBA" id="ARBA00023315"/>
    </source>
</evidence>
<dbReference type="SUPFAM" id="SSF55729">
    <property type="entry name" value="Acyl-CoA N-acyltransferases (Nat)"/>
    <property type="match status" value="1"/>
</dbReference>
<dbReference type="GO" id="GO:0016747">
    <property type="term" value="F:acyltransferase activity, transferring groups other than amino-acyl groups"/>
    <property type="evidence" value="ECO:0007669"/>
    <property type="project" value="InterPro"/>
</dbReference>
<proteinExistence type="inferred from homology"/>
<dbReference type="EMBL" id="CP045929">
    <property type="protein sequence ID" value="QGK70027.1"/>
    <property type="molecule type" value="Genomic_DNA"/>
</dbReference>
<reference evidence="6" key="1">
    <citation type="submission" date="2019-11" db="EMBL/GenBank/DDBJ databases">
        <title>The complete genome sequence of Saccharopolyspora sp. E2A.</title>
        <authorList>
            <person name="Zhang G."/>
        </authorList>
    </citation>
    <scope>NUCLEOTIDE SEQUENCE [LARGE SCALE GENOMIC DNA]</scope>
    <source>
        <strain evidence="6">E2A</strain>
    </source>
</reference>
<organism evidence="5 6">
    <name type="scientific">Allosaccharopolyspora coralli</name>
    <dbReference type="NCBI Taxonomy" id="2665642"/>
    <lineage>
        <taxon>Bacteria</taxon>
        <taxon>Bacillati</taxon>
        <taxon>Actinomycetota</taxon>
        <taxon>Actinomycetes</taxon>
        <taxon>Pseudonocardiales</taxon>
        <taxon>Pseudonocardiaceae</taxon>
        <taxon>Allosaccharopolyspora</taxon>
    </lineage>
</organism>
<sequence length="183" mass="19471">MTLGGWVNIRTLLPVTQAGVKIRPLTHSDAAAYANGSHDTDVRRFAHLPEPHYTPALVSEQIDSIITPGLIAGNLAVLAIADNSSDQFLGSVVLFDIADNRAEIGFWLAAAARGRGAAHQAVECVAELGTRMGLRELHARTVNDNTTSVRTLTNADFAPHGNAEIGTAPSGEQALLQHYTRSL</sequence>
<protein>
    <submittedName>
        <fullName evidence="5">GNAT family N-acetyltransferase</fullName>
    </submittedName>
</protein>
<dbReference type="PROSITE" id="PS51186">
    <property type="entry name" value="GNAT"/>
    <property type="match status" value="1"/>
</dbReference>
<keyword evidence="6" id="KW-1185">Reference proteome</keyword>